<keyword evidence="2 10" id="KW-0812">Transmembrane</keyword>
<dbReference type="InterPro" id="IPR028082">
    <property type="entry name" value="Peripla_BP_I"/>
</dbReference>
<accession>A0ABN8SJJ3</accession>
<evidence type="ECO:0000256" key="4">
    <source>
        <dbReference type="ARBA" id="ARBA00023040"/>
    </source>
</evidence>
<dbReference type="Pfam" id="PF00003">
    <property type="entry name" value="7tm_3"/>
    <property type="match status" value="1"/>
</dbReference>
<dbReference type="PANTHER" id="PTHR10519:SF74">
    <property type="entry name" value="GAMMA-AMINOBUTYRIC ACID TYPE B RECEPTOR SUBUNIT 2"/>
    <property type="match status" value="1"/>
</dbReference>
<dbReference type="InterPro" id="IPR000337">
    <property type="entry name" value="GPCR_3"/>
</dbReference>
<feature type="domain" description="G-protein coupled receptors family 3 profile" evidence="11">
    <location>
        <begin position="625"/>
        <end position="820"/>
    </location>
</feature>
<feature type="transmembrane region" description="Helical" evidence="10">
    <location>
        <begin position="766"/>
        <end position="788"/>
    </location>
</feature>
<evidence type="ECO:0000313" key="12">
    <source>
        <dbReference type="EMBL" id="CAH3190069.1"/>
    </source>
</evidence>
<feature type="transmembrane region" description="Helical" evidence="10">
    <location>
        <begin position="591"/>
        <end position="610"/>
    </location>
</feature>
<feature type="transmembrane region" description="Helical" evidence="10">
    <location>
        <begin position="66"/>
        <end position="88"/>
    </location>
</feature>
<proteinExistence type="predicted"/>
<keyword evidence="13" id="KW-1185">Reference proteome</keyword>
<comment type="subcellular location">
    <subcellularLocation>
        <location evidence="1">Membrane</location>
        <topology evidence="1">Multi-pass membrane protein</topology>
    </subcellularLocation>
</comment>
<evidence type="ECO:0000256" key="9">
    <source>
        <dbReference type="SAM" id="MobiDB-lite"/>
    </source>
</evidence>
<dbReference type="PRINTS" id="PR01177">
    <property type="entry name" value="GABAB1RECPTR"/>
</dbReference>
<evidence type="ECO:0000256" key="8">
    <source>
        <dbReference type="ARBA" id="ARBA00023224"/>
    </source>
</evidence>
<evidence type="ECO:0000256" key="10">
    <source>
        <dbReference type="SAM" id="Phobius"/>
    </source>
</evidence>
<protein>
    <recommendedName>
        <fullName evidence="11">G-protein coupled receptors family 3 profile domain-containing protein</fullName>
    </recommendedName>
</protein>
<dbReference type="Gene3D" id="3.40.50.2300">
    <property type="match status" value="2"/>
</dbReference>
<keyword evidence="6" id="KW-0675">Receptor</keyword>
<evidence type="ECO:0000259" key="11">
    <source>
        <dbReference type="PROSITE" id="PS50259"/>
    </source>
</evidence>
<evidence type="ECO:0000256" key="6">
    <source>
        <dbReference type="ARBA" id="ARBA00023170"/>
    </source>
</evidence>
<name>A0ABN8SJJ3_9CNID</name>
<evidence type="ECO:0000256" key="2">
    <source>
        <dbReference type="ARBA" id="ARBA00022692"/>
    </source>
</evidence>
<evidence type="ECO:0000256" key="5">
    <source>
        <dbReference type="ARBA" id="ARBA00023136"/>
    </source>
</evidence>
<dbReference type="InterPro" id="IPR002455">
    <property type="entry name" value="GPCR3_GABA-B"/>
</dbReference>
<feature type="transmembrane region" description="Helical" evidence="10">
    <location>
        <begin position="730"/>
        <end position="751"/>
    </location>
</feature>
<reference evidence="12 13" key="1">
    <citation type="submission" date="2022-05" db="EMBL/GenBank/DDBJ databases">
        <authorList>
            <consortium name="Genoscope - CEA"/>
            <person name="William W."/>
        </authorList>
    </citation>
    <scope>NUCLEOTIDE SEQUENCE [LARGE SCALE GENOMIC DNA]</scope>
</reference>
<dbReference type="Pfam" id="PF01094">
    <property type="entry name" value="ANF_receptor"/>
    <property type="match status" value="1"/>
</dbReference>
<dbReference type="InterPro" id="IPR017978">
    <property type="entry name" value="GPCR_3_C"/>
</dbReference>
<dbReference type="PROSITE" id="PS50259">
    <property type="entry name" value="G_PROTEIN_RECEP_F3_4"/>
    <property type="match status" value="1"/>
</dbReference>
<dbReference type="Proteomes" id="UP001159405">
    <property type="component" value="Unassembled WGS sequence"/>
</dbReference>
<dbReference type="PRINTS" id="PR01176">
    <property type="entry name" value="GABABRECEPTR"/>
</dbReference>
<feature type="region of interest" description="Disordered" evidence="9">
    <location>
        <begin position="887"/>
        <end position="910"/>
    </location>
</feature>
<feature type="transmembrane region" description="Helical" evidence="10">
    <location>
        <begin position="794"/>
        <end position="817"/>
    </location>
</feature>
<dbReference type="SUPFAM" id="SSF53822">
    <property type="entry name" value="Periplasmic binding protein-like I"/>
    <property type="match status" value="1"/>
</dbReference>
<dbReference type="InterPro" id="IPR001828">
    <property type="entry name" value="ANF_lig-bd_rcpt"/>
</dbReference>
<evidence type="ECO:0000256" key="3">
    <source>
        <dbReference type="ARBA" id="ARBA00022989"/>
    </source>
</evidence>
<dbReference type="EMBL" id="CALNXK010000806">
    <property type="protein sequence ID" value="CAH3190069.1"/>
    <property type="molecule type" value="Genomic_DNA"/>
</dbReference>
<keyword evidence="4" id="KW-0297">G-protein coupled receptor</keyword>
<keyword evidence="7" id="KW-0325">Glycoprotein</keyword>
<dbReference type="PRINTS" id="PR00248">
    <property type="entry name" value="GPCRMGR"/>
</dbReference>
<evidence type="ECO:0000313" key="13">
    <source>
        <dbReference type="Proteomes" id="UP001159405"/>
    </source>
</evidence>
<feature type="transmembrane region" description="Helical" evidence="10">
    <location>
        <begin position="630"/>
        <end position="649"/>
    </location>
</feature>
<keyword evidence="3 10" id="KW-1133">Transmembrane helix</keyword>
<keyword evidence="5 10" id="KW-0472">Membrane</keyword>
<keyword evidence="8" id="KW-0807">Transducer</keyword>
<gene>
    <name evidence="12" type="ORF">PLOB_00046056</name>
</gene>
<evidence type="ECO:0000256" key="7">
    <source>
        <dbReference type="ARBA" id="ARBA00023180"/>
    </source>
</evidence>
<evidence type="ECO:0000256" key="1">
    <source>
        <dbReference type="ARBA" id="ARBA00004141"/>
    </source>
</evidence>
<comment type="caution">
    <text evidence="12">The sequence shown here is derived from an EMBL/GenBank/DDBJ whole genome shotgun (WGS) entry which is preliminary data.</text>
</comment>
<feature type="transmembrane region" description="Helical" evidence="10">
    <location>
        <begin position="670"/>
        <end position="690"/>
    </location>
</feature>
<sequence>MVNNLAIISRLAVSTHQESTSILTISSNLSTICFLSSGKLKLLALRSEIFRKQRPRLVRTSTLLRFIPKMSSTAVISFFGIVLVFGSLKCNANKTDLYILQMVASFDKIPCKGMTLAYDVAKNSSSFKSFFEKYEIKMNCSLTLGIPGLAVLEMAKAFNIQETFPLIVLGPHTSKEASAVLQVVNVYRKLMITFLETTVKLEELVTDSFAFTFLPTAFSFNPPTIKFMNFFKWKRAAVVYDFLTDEGAKVKVVEDLATTASSNLTSPRVNLTFEPINPQQNLAEGGVFESIKNSLQSLRDRDYKIFIGEFADRAAGLVFCQLYKMGMYGPEFVWILNPNAGTVDEWFEYTNRAIDQDKIKTEQTCNKTQYQKALNRAFTFKALMIREDDNFTTSSNLTVSEAFSRLGINDLSSDKTKNLATTSFDAMWGTMLAIKEASETKNVSDKLGKNTDFAENQEVSNFLVKKLTELNFQGLTGPVSFNPDKRRKDVIIVLQQYRDKEEKWVNVGEFFVNESGQLNLKFYEGMEETLWEDGRVPSDRSQIIKQRMDTPRALFIIFSTVASFGIVIGIIFMVFNRYYRDCKFIRLSAPMFNDIIVLGCIMCLSTIYLFGIRKVNDGNRTMPRICKARAWLLNIGFSLAFGAMFIKTWRIYKICTNKRLKVRLGPLSDWWMLAMVFGIVVIDVVLLLAWELTDPLQHEEAVVDEKNDPADHFKIIKSTINTCTGKNVEMWLALIYVSKGILLLYGLFLAYETRNVVYAHLNDSRIIGICVYNVVVLSTIGAFLALILKNEQYVELYSALSVCISFPAAATISLIFIPKLIHRLKASSLDGETVGESTLNHTFSRPSIDVTSTFKGTEMGRERFVDAPPSGNTLGVYQNGGFMDSLSSIPSPSPAKSAEEPAHSATTLED</sequence>
<feature type="compositionally biased region" description="Low complexity" evidence="9">
    <location>
        <begin position="887"/>
        <end position="896"/>
    </location>
</feature>
<feature type="transmembrane region" description="Helical" evidence="10">
    <location>
        <begin position="553"/>
        <end position="579"/>
    </location>
</feature>
<organism evidence="12 13">
    <name type="scientific">Porites lobata</name>
    <dbReference type="NCBI Taxonomy" id="104759"/>
    <lineage>
        <taxon>Eukaryota</taxon>
        <taxon>Metazoa</taxon>
        <taxon>Cnidaria</taxon>
        <taxon>Anthozoa</taxon>
        <taxon>Hexacorallia</taxon>
        <taxon>Scleractinia</taxon>
        <taxon>Fungiina</taxon>
        <taxon>Poritidae</taxon>
        <taxon>Porites</taxon>
    </lineage>
</organism>
<dbReference type="PANTHER" id="PTHR10519">
    <property type="entry name" value="GABA-B RECEPTOR"/>
    <property type="match status" value="1"/>
</dbReference>
<dbReference type="CDD" id="cd15047">
    <property type="entry name" value="7tmC_GABA-B-like"/>
    <property type="match status" value="1"/>
</dbReference>